<dbReference type="Pfam" id="PF01594">
    <property type="entry name" value="AI-2E_transport"/>
    <property type="match status" value="1"/>
</dbReference>
<feature type="transmembrane region" description="Helical" evidence="6">
    <location>
        <begin position="221"/>
        <end position="239"/>
    </location>
</feature>
<name>L0IE53_HALRX</name>
<evidence type="ECO:0000313" key="7">
    <source>
        <dbReference type="EMBL" id="AGB16242.1"/>
    </source>
</evidence>
<evidence type="ECO:0000256" key="1">
    <source>
        <dbReference type="ARBA" id="ARBA00004141"/>
    </source>
</evidence>
<comment type="subcellular location">
    <subcellularLocation>
        <location evidence="1">Membrane</location>
        <topology evidence="1">Multi-pass membrane protein</topology>
    </subcellularLocation>
</comment>
<evidence type="ECO:0000313" key="8">
    <source>
        <dbReference type="Proteomes" id="UP000010846"/>
    </source>
</evidence>
<evidence type="ECO:0000256" key="3">
    <source>
        <dbReference type="ARBA" id="ARBA00022692"/>
    </source>
</evidence>
<dbReference type="AlphaFoldDB" id="L0IE53"/>
<dbReference type="GeneID" id="14376422"/>
<dbReference type="PANTHER" id="PTHR21716:SF4">
    <property type="entry name" value="TRANSMEMBRANE PROTEIN 245"/>
    <property type="match status" value="1"/>
</dbReference>
<reference evidence="7" key="1">
    <citation type="submission" date="2011-09" db="EMBL/GenBank/DDBJ databases">
        <title>Complete sequence of Halovivax ruber XH-70.</title>
        <authorList>
            <consortium name="US DOE Joint Genome Institute"/>
            <person name="Lucas S."/>
            <person name="Han J."/>
            <person name="Lapidus A."/>
            <person name="Cheng J.-F."/>
            <person name="Goodwin L."/>
            <person name="Pitluck S."/>
            <person name="Peters L."/>
            <person name="Mikhailova N."/>
            <person name="Davenport K."/>
            <person name="Detter J.C."/>
            <person name="Han C."/>
            <person name="Tapia R."/>
            <person name="Land M."/>
            <person name="Hauser L."/>
            <person name="Kyrpides N."/>
            <person name="Ivanova N."/>
            <person name="Pagani I."/>
            <person name="Sproer C."/>
            <person name="Anderson I."/>
            <person name="Woyke T."/>
        </authorList>
    </citation>
    <scope>NUCLEOTIDE SEQUENCE</scope>
    <source>
        <strain evidence="7">XH-70</strain>
    </source>
</reference>
<dbReference type="OrthoDB" id="137390at2157"/>
<dbReference type="InterPro" id="IPR002549">
    <property type="entry name" value="AI-2E-like"/>
</dbReference>
<accession>L0IE53</accession>
<dbReference type="RefSeq" id="WP_015300881.1">
    <property type="nucleotide sequence ID" value="NC_019964.1"/>
</dbReference>
<dbReference type="HOGENOM" id="CLU_041771_2_0_2"/>
<dbReference type="GO" id="GO:0016020">
    <property type="term" value="C:membrane"/>
    <property type="evidence" value="ECO:0007669"/>
    <property type="project" value="UniProtKB-SubCell"/>
</dbReference>
<evidence type="ECO:0000256" key="5">
    <source>
        <dbReference type="ARBA" id="ARBA00023136"/>
    </source>
</evidence>
<dbReference type="KEGG" id="hru:Halru_1635"/>
<dbReference type="eggNOG" id="arCOG02642">
    <property type="taxonomic scope" value="Archaea"/>
</dbReference>
<evidence type="ECO:0000256" key="6">
    <source>
        <dbReference type="SAM" id="Phobius"/>
    </source>
</evidence>
<feature type="transmembrane region" description="Helical" evidence="6">
    <location>
        <begin position="189"/>
        <end position="215"/>
    </location>
</feature>
<proteinExistence type="inferred from homology"/>
<gene>
    <name evidence="7" type="ordered locus">Halru_1635</name>
</gene>
<comment type="similarity">
    <text evidence="2">Belongs to the autoinducer-2 exporter (AI-2E) (TC 2.A.86) family.</text>
</comment>
<keyword evidence="5 6" id="KW-0472">Membrane</keyword>
<keyword evidence="8" id="KW-1185">Reference proteome</keyword>
<feature type="transmembrane region" description="Helical" evidence="6">
    <location>
        <begin position="246"/>
        <end position="270"/>
    </location>
</feature>
<keyword evidence="3 6" id="KW-0812">Transmembrane</keyword>
<evidence type="ECO:0000256" key="4">
    <source>
        <dbReference type="ARBA" id="ARBA00022989"/>
    </source>
</evidence>
<feature type="transmembrane region" description="Helical" evidence="6">
    <location>
        <begin position="135"/>
        <end position="158"/>
    </location>
</feature>
<keyword evidence="4 6" id="KW-1133">Transmembrane helix</keyword>
<evidence type="ECO:0000256" key="2">
    <source>
        <dbReference type="ARBA" id="ARBA00009773"/>
    </source>
</evidence>
<dbReference type="STRING" id="797302.Halru_1635"/>
<dbReference type="Proteomes" id="UP000010846">
    <property type="component" value="Chromosome"/>
</dbReference>
<dbReference type="EMBL" id="CP003050">
    <property type="protein sequence ID" value="AGB16242.1"/>
    <property type="molecule type" value="Genomic_DNA"/>
</dbReference>
<feature type="transmembrane region" description="Helical" evidence="6">
    <location>
        <begin position="26"/>
        <end position="43"/>
    </location>
</feature>
<protein>
    <submittedName>
        <fullName evidence="7">Putative permease</fullName>
    </submittedName>
</protein>
<sequence>MRLARGTLLAIAAVFIALSVQLVLPFLQYVLGAVLLAFALYPLQRRLERRVSPMVAALTLVSLAVVAVVVPFILVLSAILDEAQYILANVDAETLQIDVIETRIWELTGYDVTIDGQLVGSGQDLGRTVLEQSTAAFSSLTTFAIGIVLALFLVYYLLKDAEALVAWLYRTMPLPEDIQRDLYSEFTDLLWAVLFGHVFVGVVQGLVAGLGFLLVGIPNTAFWTIVMVVFAMVPLVGTIPIWGGAVLYLVILEQPVLAGALFVYCVVVVGVTDDYLRPFAVDRYAELNPAVILLGILGGAYAFGVMGLFYGPIVLGGLKATLHVITEHWVRLRSVEGHPG</sequence>
<feature type="transmembrane region" description="Helical" evidence="6">
    <location>
        <begin position="290"/>
        <end position="310"/>
    </location>
</feature>
<organism evidence="7 8">
    <name type="scientific">Halovivax ruber (strain DSM 18193 / JCM 13892 / XH-70)</name>
    <dbReference type="NCBI Taxonomy" id="797302"/>
    <lineage>
        <taxon>Archaea</taxon>
        <taxon>Methanobacteriati</taxon>
        <taxon>Methanobacteriota</taxon>
        <taxon>Stenosarchaea group</taxon>
        <taxon>Halobacteria</taxon>
        <taxon>Halobacteriales</taxon>
        <taxon>Natrialbaceae</taxon>
        <taxon>Halovivax</taxon>
    </lineage>
</organism>
<feature type="transmembrane region" description="Helical" evidence="6">
    <location>
        <begin position="55"/>
        <end position="80"/>
    </location>
</feature>
<dbReference type="PANTHER" id="PTHR21716">
    <property type="entry name" value="TRANSMEMBRANE PROTEIN"/>
    <property type="match status" value="1"/>
</dbReference>